<evidence type="ECO:0000313" key="3">
    <source>
        <dbReference type="Proteomes" id="UP001057134"/>
    </source>
</evidence>
<keyword evidence="3" id="KW-1185">Reference proteome</keyword>
<sequence length="212" mass="23004">MSLRRQRNKFKLMFAAASIVILKRTAYVLALVSLPFSLFAPGHSTAVAAEDAPFHDLEGHWAEEPVKEAVAEGIVSGYADGTFRPDQTVSRGEFVVMLSHGLHIPPAADAADVSERDAYLKSLLDVGIIGGDFSADALDQELQRSEMIRLALRSLDPQGVEDDADKQWEQAVAAGLLDGEQDAGSLSLQTATRAEAVVVLQRLQHAFHLKEQ</sequence>
<dbReference type="EMBL" id="CP027059">
    <property type="protein sequence ID" value="UQZ83711.1"/>
    <property type="molecule type" value="Genomic_DNA"/>
</dbReference>
<reference evidence="2" key="2">
    <citation type="journal article" date="2021" name="J Anim Sci Technol">
        <title>Complete genome sequence of Paenibacillus konkukensis sp. nov. SK3146 as a potential probiotic strain.</title>
        <authorList>
            <person name="Jung H.I."/>
            <person name="Park S."/>
            <person name="Niu K.M."/>
            <person name="Lee S.W."/>
            <person name="Kothari D."/>
            <person name="Yi K.J."/>
            <person name="Kim S.K."/>
        </authorList>
    </citation>
    <scope>NUCLEOTIDE SEQUENCE</scope>
    <source>
        <strain evidence="2">SK3146</strain>
    </source>
</reference>
<gene>
    <name evidence="2" type="primary">ancA_5</name>
    <name evidence="2" type="ORF">SK3146_02918</name>
</gene>
<dbReference type="InterPro" id="IPR001119">
    <property type="entry name" value="SLH_dom"/>
</dbReference>
<reference evidence="2" key="1">
    <citation type="submission" date="2018-02" db="EMBL/GenBank/DDBJ databases">
        <authorList>
            <person name="Kim S.-K."/>
            <person name="Jung H.-I."/>
            <person name="Lee S.-W."/>
        </authorList>
    </citation>
    <scope>NUCLEOTIDE SEQUENCE</scope>
    <source>
        <strain evidence="2">SK3146</strain>
    </source>
</reference>
<accession>A0ABY4RPH0</accession>
<dbReference type="PROSITE" id="PS51272">
    <property type="entry name" value="SLH"/>
    <property type="match status" value="1"/>
</dbReference>
<name>A0ABY4RPH0_9BACL</name>
<protein>
    <submittedName>
        <fullName evidence="2">Cellulosome-anchoring protein</fullName>
    </submittedName>
</protein>
<feature type="domain" description="SLH" evidence="1">
    <location>
        <begin position="49"/>
        <end position="112"/>
    </location>
</feature>
<evidence type="ECO:0000313" key="2">
    <source>
        <dbReference type="EMBL" id="UQZ83711.1"/>
    </source>
</evidence>
<dbReference type="PANTHER" id="PTHR43308">
    <property type="entry name" value="OUTER MEMBRANE PROTEIN ALPHA-RELATED"/>
    <property type="match status" value="1"/>
</dbReference>
<dbReference type="Pfam" id="PF00395">
    <property type="entry name" value="SLH"/>
    <property type="match status" value="1"/>
</dbReference>
<dbReference type="RefSeq" id="WP_249865705.1">
    <property type="nucleotide sequence ID" value="NZ_CP027059.1"/>
</dbReference>
<dbReference type="Proteomes" id="UP001057134">
    <property type="component" value="Chromosome"/>
</dbReference>
<dbReference type="InterPro" id="IPR051465">
    <property type="entry name" value="Cell_Envelope_Struct_Comp"/>
</dbReference>
<dbReference type="PANTHER" id="PTHR43308:SF5">
    <property type="entry name" value="S-LAYER PROTEIN _ PEPTIDOGLYCAN ENDO-BETA-N-ACETYLGLUCOSAMINIDASE"/>
    <property type="match status" value="1"/>
</dbReference>
<evidence type="ECO:0000259" key="1">
    <source>
        <dbReference type="PROSITE" id="PS51272"/>
    </source>
</evidence>
<organism evidence="2 3">
    <name type="scientific">Paenibacillus konkukensis</name>
    <dbReference type="NCBI Taxonomy" id="2020716"/>
    <lineage>
        <taxon>Bacteria</taxon>
        <taxon>Bacillati</taxon>
        <taxon>Bacillota</taxon>
        <taxon>Bacilli</taxon>
        <taxon>Bacillales</taxon>
        <taxon>Paenibacillaceae</taxon>
        <taxon>Paenibacillus</taxon>
    </lineage>
</organism>
<proteinExistence type="predicted"/>